<comment type="caution">
    <text evidence="2">The sequence shown here is derived from an EMBL/GenBank/DDBJ whole genome shotgun (WGS) entry which is preliminary data.</text>
</comment>
<dbReference type="RefSeq" id="WP_344951710.1">
    <property type="nucleotide sequence ID" value="NZ_BAABDC010000013.1"/>
</dbReference>
<protein>
    <submittedName>
        <fullName evidence="2">Uncharacterized protein</fullName>
    </submittedName>
</protein>
<evidence type="ECO:0000313" key="2">
    <source>
        <dbReference type="EMBL" id="GAA3721535.1"/>
    </source>
</evidence>
<accession>A0ABP7EPQ8</accession>
<sequence>MSNAPPVRSEVATPPAILEAAVAAEAARAWASTVPAPAADSDSQNLRDLPASAWCARPPTADEQQAEALRAEKERESQPDPVEVELDQLASHLVGRAYYRNRSTFPELGMVPVAKPTMSVEARRRAHGCRIGRVRIWKYFSKQAFVCLDCQWIGEPVPAQVDGVEPDASAAAEHPCRSKKA</sequence>
<dbReference type="EMBL" id="BAABDC010000013">
    <property type="protein sequence ID" value="GAA3721535.1"/>
    <property type="molecule type" value="Genomic_DNA"/>
</dbReference>
<dbReference type="Proteomes" id="UP001501468">
    <property type="component" value="Unassembled WGS sequence"/>
</dbReference>
<organism evidence="2 3">
    <name type="scientific">Terrabacter ginsenosidimutans</name>
    <dbReference type="NCBI Taxonomy" id="490575"/>
    <lineage>
        <taxon>Bacteria</taxon>
        <taxon>Bacillati</taxon>
        <taxon>Actinomycetota</taxon>
        <taxon>Actinomycetes</taxon>
        <taxon>Micrococcales</taxon>
        <taxon>Intrasporangiaceae</taxon>
        <taxon>Terrabacter</taxon>
    </lineage>
</organism>
<keyword evidence="3" id="KW-1185">Reference proteome</keyword>
<evidence type="ECO:0000313" key="3">
    <source>
        <dbReference type="Proteomes" id="UP001501468"/>
    </source>
</evidence>
<feature type="region of interest" description="Disordered" evidence="1">
    <location>
        <begin position="33"/>
        <end position="64"/>
    </location>
</feature>
<name>A0ABP7EPQ8_9MICO</name>
<reference evidence="3" key="1">
    <citation type="journal article" date="2019" name="Int. J. Syst. Evol. Microbiol.">
        <title>The Global Catalogue of Microorganisms (GCM) 10K type strain sequencing project: providing services to taxonomists for standard genome sequencing and annotation.</title>
        <authorList>
            <consortium name="The Broad Institute Genomics Platform"/>
            <consortium name="The Broad Institute Genome Sequencing Center for Infectious Disease"/>
            <person name="Wu L."/>
            <person name="Ma J."/>
        </authorList>
    </citation>
    <scope>NUCLEOTIDE SEQUENCE [LARGE SCALE GENOMIC DNA]</scope>
    <source>
        <strain evidence="3">JCM 17125</strain>
    </source>
</reference>
<evidence type="ECO:0000256" key="1">
    <source>
        <dbReference type="SAM" id="MobiDB-lite"/>
    </source>
</evidence>
<proteinExistence type="predicted"/>
<gene>
    <name evidence="2" type="ORF">GCM10022399_42380</name>
</gene>